<dbReference type="Proteomes" id="UP000250235">
    <property type="component" value="Unassembled WGS sequence"/>
</dbReference>
<evidence type="ECO:0000256" key="2">
    <source>
        <dbReference type="ARBA" id="ARBA00022692"/>
    </source>
</evidence>
<keyword evidence="3 6" id="KW-0256">Endoplasmic reticulum</keyword>
<feature type="transmembrane region" description="Helical" evidence="6">
    <location>
        <begin position="228"/>
        <end position="246"/>
    </location>
</feature>
<keyword evidence="4 6" id="KW-1133">Transmembrane helix</keyword>
<evidence type="ECO:0000256" key="5">
    <source>
        <dbReference type="ARBA" id="ARBA00023136"/>
    </source>
</evidence>
<feature type="transmembrane region" description="Helical" evidence="6">
    <location>
        <begin position="369"/>
        <end position="390"/>
    </location>
</feature>
<keyword evidence="2 6" id="KW-0812">Transmembrane</keyword>
<evidence type="ECO:0000313" key="9">
    <source>
        <dbReference type="EMBL" id="KZV52695.1"/>
    </source>
</evidence>
<feature type="region of interest" description="Disordered" evidence="7">
    <location>
        <begin position="403"/>
        <end position="431"/>
    </location>
</feature>
<feature type="compositionally biased region" description="Basic and acidic residues" evidence="7">
    <location>
        <begin position="403"/>
        <end position="418"/>
    </location>
</feature>
<feature type="domain" description="Reticulon" evidence="8">
    <location>
        <begin position="189"/>
        <end position="347"/>
    </location>
</feature>
<reference evidence="9 10" key="1">
    <citation type="journal article" date="2015" name="Proc. Natl. Acad. Sci. U.S.A.">
        <title>The resurrection genome of Boea hygrometrica: A blueprint for survival of dehydration.</title>
        <authorList>
            <person name="Xiao L."/>
            <person name="Yang G."/>
            <person name="Zhang L."/>
            <person name="Yang X."/>
            <person name="Zhao S."/>
            <person name="Ji Z."/>
            <person name="Zhou Q."/>
            <person name="Hu M."/>
            <person name="Wang Y."/>
            <person name="Chen M."/>
            <person name="Xu Y."/>
            <person name="Jin H."/>
            <person name="Xiao X."/>
            <person name="Hu G."/>
            <person name="Bao F."/>
            <person name="Hu Y."/>
            <person name="Wan P."/>
            <person name="Li L."/>
            <person name="Deng X."/>
            <person name="Kuang T."/>
            <person name="Xiang C."/>
            <person name="Zhu J.K."/>
            <person name="Oliver M.J."/>
            <person name="He Y."/>
        </authorList>
    </citation>
    <scope>NUCLEOTIDE SEQUENCE [LARGE SCALE GENOMIC DNA]</scope>
    <source>
        <strain evidence="10">cv. XS01</strain>
    </source>
</reference>
<feature type="compositionally biased region" description="Basic residues" evidence="7">
    <location>
        <begin position="149"/>
        <end position="161"/>
    </location>
</feature>
<sequence length="431" mass="48870">MDSPPSSHRSDPRTRTKSASRLSKLRQYSHEGADIPQLTLEIAPYSPKLSTPSPASTLSPRPPYTLPLRELLMISPSSIKRSKKRLSDKLETADGALVEASGVRKRCKSRNALLSCAASPRSNRKSRRRLQQEMREEREFGVGEEIMGKPRKKRNGSRPRKERSIIVPSDSSPRTDGDGCNLNRIEELISDLVMWKDVSKSSLWFGFGFLCFMSSCFTKGVSFSIFSFLSQVGLLFMGVSFFSNSMRKRDASNINRDFKLREEDIVKIGRLLLPAANYSISKTREVFSGEPAMTLKVVPFLLVGAEYGHLITLWRLCALSFLIGFTCPKMYSTYSTELSKKVEYLKSWWLETWGACTHKKIVAASFVAAFWNLTAIRTRFFAAFLCLVIIRYRRQNTEVKNGEDIGAEKQEGDHEKKQTQALVTREIESKK</sequence>
<evidence type="ECO:0000256" key="1">
    <source>
        <dbReference type="ARBA" id="ARBA00004477"/>
    </source>
</evidence>
<comment type="subcellular location">
    <subcellularLocation>
        <location evidence="1 6">Endoplasmic reticulum membrane</location>
        <topology evidence="1 6">Multi-pass membrane protein</topology>
    </subcellularLocation>
</comment>
<evidence type="ECO:0000256" key="4">
    <source>
        <dbReference type="ARBA" id="ARBA00022989"/>
    </source>
</evidence>
<dbReference type="EMBL" id="KQ991022">
    <property type="protein sequence ID" value="KZV52695.1"/>
    <property type="molecule type" value="Genomic_DNA"/>
</dbReference>
<dbReference type="PANTHER" id="PTHR46626:SF2">
    <property type="entry name" value="RETICULON-LIKE PROTEIN B17"/>
    <property type="match status" value="1"/>
</dbReference>
<name>A0A2Z7D0E7_9LAMI</name>
<organism evidence="9 10">
    <name type="scientific">Dorcoceras hygrometricum</name>
    <dbReference type="NCBI Taxonomy" id="472368"/>
    <lineage>
        <taxon>Eukaryota</taxon>
        <taxon>Viridiplantae</taxon>
        <taxon>Streptophyta</taxon>
        <taxon>Embryophyta</taxon>
        <taxon>Tracheophyta</taxon>
        <taxon>Spermatophyta</taxon>
        <taxon>Magnoliopsida</taxon>
        <taxon>eudicotyledons</taxon>
        <taxon>Gunneridae</taxon>
        <taxon>Pentapetalae</taxon>
        <taxon>asterids</taxon>
        <taxon>lamiids</taxon>
        <taxon>Lamiales</taxon>
        <taxon>Gesneriaceae</taxon>
        <taxon>Didymocarpoideae</taxon>
        <taxon>Trichosporeae</taxon>
        <taxon>Loxocarpinae</taxon>
        <taxon>Dorcoceras</taxon>
    </lineage>
</organism>
<evidence type="ECO:0000259" key="8">
    <source>
        <dbReference type="PROSITE" id="PS50845"/>
    </source>
</evidence>
<dbReference type="InterPro" id="IPR044647">
    <property type="entry name" value="RTNLB17/18/21"/>
</dbReference>
<evidence type="ECO:0000256" key="3">
    <source>
        <dbReference type="ARBA" id="ARBA00022824"/>
    </source>
</evidence>
<dbReference type="GO" id="GO:0005789">
    <property type="term" value="C:endoplasmic reticulum membrane"/>
    <property type="evidence" value="ECO:0007669"/>
    <property type="project" value="UniProtKB-SubCell"/>
</dbReference>
<accession>A0A2Z7D0E7</accession>
<evidence type="ECO:0000256" key="7">
    <source>
        <dbReference type="SAM" id="MobiDB-lite"/>
    </source>
</evidence>
<dbReference type="PANTHER" id="PTHR46626">
    <property type="entry name" value="RETICULON-LIKE PROTEIN B17"/>
    <property type="match status" value="1"/>
</dbReference>
<evidence type="ECO:0000313" key="10">
    <source>
        <dbReference type="Proteomes" id="UP000250235"/>
    </source>
</evidence>
<dbReference type="OrthoDB" id="783438at2759"/>
<feature type="region of interest" description="Disordered" evidence="7">
    <location>
        <begin position="142"/>
        <end position="177"/>
    </location>
</feature>
<dbReference type="PROSITE" id="PS50845">
    <property type="entry name" value="RETICULON"/>
    <property type="match status" value="1"/>
</dbReference>
<feature type="transmembrane region" description="Helical" evidence="6">
    <location>
        <begin position="313"/>
        <end position="331"/>
    </location>
</feature>
<gene>
    <name evidence="9" type="ORF">F511_23158</name>
</gene>
<dbReference type="InterPro" id="IPR003388">
    <property type="entry name" value="Reticulon"/>
</dbReference>
<protein>
    <recommendedName>
        <fullName evidence="6">Reticulon-like protein</fullName>
    </recommendedName>
</protein>
<evidence type="ECO:0000256" key="6">
    <source>
        <dbReference type="RuleBase" id="RU363132"/>
    </source>
</evidence>
<keyword evidence="10" id="KW-1185">Reference proteome</keyword>
<keyword evidence="5 6" id="KW-0472">Membrane</keyword>
<proteinExistence type="predicted"/>
<feature type="region of interest" description="Disordered" evidence="7">
    <location>
        <begin position="1"/>
        <end position="39"/>
    </location>
</feature>
<dbReference type="AlphaFoldDB" id="A0A2Z7D0E7"/>
<dbReference type="Pfam" id="PF02453">
    <property type="entry name" value="Reticulon"/>
    <property type="match status" value="1"/>
</dbReference>